<accession>A0A1B8HF97</accession>
<gene>
    <name evidence="3" type="ORF">AYY18_05870</name>
</gene>
<dbReference type="EMBL" id="LZEY01000023">
    <property type="protein sequence ID" value="OBU07748.1"/>
    <property type="molecule type" value="Genomic_DNA"/>
</dbReference>
<keyword evidence="2" id="KW-1133">Transmembrane helix</keyword>
<feature type="transmembrane region" description="Helical" evidence="2">
    <location>
        <begin position="6"/>
        <end position="25"/>
    </location>
</feature>
<evidence type="ECO:0000313" key="4">
    <source>
        <dbReference type="Proteomes" id="UP000092377"/>
    </source>
</evidence>
<feature type="coiled-coil region" evidence="1">
    <location>
        <begin position="49"/>
        <end position="80"/>
    </location>
</feature>
<dbReference type="AlphaFoldDB" id="A0A1B8HF97"/>
<keyword evidence="2" id="KW-0812">Transmembrane</keyword>
<comment type="caution">
    <text evidence="3">The sequence shown here is derived from an EMBL/GenBank/DDBJ whole genome shotgun (WGS) entry which is preliminary data.</text>
</comment>
<name>A0A1B8HF97_9GAMM</name>
<evidence type="ECO:0000256" key="1">
    <source>
        <dbReference type="SAM" id="Coils"/>
    </source>
</evidence>
<keyword evidence="4" id="KW-1185">Reference proteome</keyword>
<reference evidence="4" key="1">
    <citation type="submission" date="2016-06" db="EMBL/GenBank/DDBJ databases">
        <authorList>
            <person name="Butler K."/>
        </authorList>
    </citation>
    <scope>NUCLEOTIDE SEQUENCE [LARGE SCALE GENOMIC DNA]</scope>
    <source>
        <strain evidence="4">GCSL-Mp20</strain>
    </source>
</reference>
<evidence type="ECO:0000313" key="3">
    <source>
        <dbReference type="EMBL" id="OBU07748.1"/>
    </source>
</evidence>
<keyword evidence="2" id="KW-0472">Membrane</keyword>
<sequence length="248" mass="29137">MTDDIYLVILLVVIPSAIFMTKSYVTSKITKSMEYNYNLRLELIKNGKNKEIEILKNENNKEIEILKNENNKKIEILKNELTQEKYIFNRKFDEYVLLMKSLDNYNLESLNLINELITNKMMEFYGEYHKSGRKYTPKVKEIEVEFNNLCMTELSNLKTKSAHYYSQMQSIKYIGSNNVNKLIAQLSLDYAHLDRYLNNSINYISENSWLIFTGEISAMDVPKPPCDINETRELIIKTCREELGISDS</sequence>
<organism evidence="3 4">
    <name type="scientific">Morganella psychrotolerans</name>
    <dbReference type="NCBI Taxonomy" id="368603"/>
    <lineage>
        <taxon>Bacteria</taxon>
        <taxon>Pseudomonadati</taxon>
        <taxon>Pseudomonadota</taxon>
        <taxon>Gammaproteobacteria</taxon>
        <taxon>Enterobacterales</taxon>
        <taxon>Morganellaceae</taxon>
        <taxon>Morganella</taxon>
    </lineage>
</organism>
<keyword evidence="1" id="KW-0175">Coiled coil</keyword>
<dbReference type="Proteomes" id="UP000092377">
    <property type="component" value="Unassembled WGS sequence"/>
</dbReference>
<dbReference type="RefSeq" id="WP_067402941.1">
    <property type="nucleotide sequence ID" value="NZ_LZEY01000023.1"/>
</dbReference>
<proteinExistence type="predicted"/>
<evidence type="ECO:0000256" key="2">
    <source>
        <dbReference type="SAM" id="Phobius"/>
    </source>
</evidence>
<protein>
    <submittedName>
        <fullName evidence="3">Uncharacterized protein</fullName>
    </submittedName>
</protein>